<feature type="binding site" evidence="7">
    <location>
        <position position="178"/>
    </location>
    <ligand>
        <name>L-aspartate</name>
        <dbReference type="ChEBI" id="CHEBI:29991"/>
    </ligand>
</feature>
<keyword evidence="4 7" id="KW-0067">ATP-binding</keyword>
<name>A0A0U9HPN7_9FIRM</name>
<dbReference type="Pfam" id="PF00152">
    <property type="entry name" value="tRNA-synt_2"/>
    <property type="match status" value="1"/>
</dbReference>
<feature type="binding site" evidence="7">
    <location>
        <begin position="539"/>
        <end position="542"/>
    </location>
    <ligand>
        <name>ATP</name>
        <dbReference type="ChEBI" id="CHEBI:30616"/>
    </ligand>
</feature>
<evidence type="ECO:0000256" key="2">
    <source>
        <dbReference type="ARBA" id="ARBA00022598"/>
    </source>
</evidence>
<comment type="similarity">
    <text evidence="1 7">Belongs to the class-II aminoacyl-tRNA synthetase family. Type 1 subfamily.</text>
</comment>
<dbReference type="Pfam" id="PF02938">
    <property type="entry name" value="GAD"/>
    <property type="match status" value="1"/>
</dbReference>
<feature type="binding site" evidence="7">
    <location>
        <position position="494"/>
    </location>
    <ligand>
        <name>L-aspartate</name>
        <dbReference type="ChEBI" id="CHEBI:29991"/>
    </ligand>
</feature>
<dbReference type="GO" id="GO:0005737">
    <property type="term" value="C:cytoplasm"/>
    <property type="evidence" value="ECO:0007669"/>
    <property type="project" value="UniProtKB-SubCell"/>
</dbReference>
<dbReference type="InterPro" id="IPR004524">
    <property type="entry name" value="Asp-tRNA-ligase_1"/>
</dbReference>
<feature type="binding site" evidence="7">
    <location>
        <position position="487"/>
    </location>
    <ligand>
        <name>ATP</name>
        <dbReference type="ChEBI" id="CHEBI:30616"/>
    </ligand>
</feature>
<dbReference type="RefSeq" id="WP_059033871.1">
    <property type="nucleotide sequence ID" value="NZ_BSDN01000004.1"/>
</dbReference>
<dbReference type="AlphaFoldDB" id="A0A0U9HPN7"/>
<comment type="catalytic activity">
    <reaction evidence="7">
        <text>tRNA(Asp) + L-aspartate + ATP = L-aspartyl-tRNA(Asp) + AMP + diphosphate</text>
        <dbReference type="Rhea" id="RHEA:19649"/>
        <dbReference type="Rhea" id="RHEA-COMP:9660"/>
        <dbReference type="Rhea" id="RHEA-COMP:9678"/>
        <dbReference type="ChEBI" id="CHEBI:29991"/>
        <dbReference type="ChEBI" id="CHEBI:30616"/>
        <dbReference type="ChEBI" id="CHEBI:33019"/>
        <dbReference type="ChEBI" id="CHEBI:78442"/>
        <dbReference type="ChEBI" id="CHEBI:78516"/>
        <dbReference type="ChEBI" id="CHEBI:456215"/>
        <dbReference type="EC" id="6.1.1.12"/>
    </reaction>
</comment>
<dbReference type="EC" id="6.1.1.12" evidence="7"/>
<feature type="binding site" evidence="7">
    <location>
        <position position="453"/>
    </location>
    <ligand>
        <name>L-aspartate</name>
        <dbReference type="ChEBI" id="CHEBI:29991"/>
    </ligand>
</feature>
<dbReference type="NCBIfam" id="NF001750">
    <property type="entry name" value="PRK00476.1"/>
    <property type="match status" value="1"/>
</dbReference>
<dbReference type="STRING" id="224999.GCA_001485475_02134"/>
<comment type="caution">
    <text evidence="7">Lacks conserved residue(s) required for the propagation of feature annotation.</text>
</comment>
<dbReference type="PRINTS" id="PR01042">
    <property type="entry name" value="TRNASYNTHASP"/>
</dbReference>
<feature type="binding site" evidence="7">
    <location>
        <position position="224"/>
    </location>
    <ligand>
        <name>L-aspartate</name>
        <dbReference type="ChEBI" id="CHEBI:29991"/>
    </ligand>
</feature>
<dbReference type="GO" id="GO:0005524">
    <property type="term" value="F:ATP binding"/>
    <property type="evidence" value="ECO:0007669"/>
    <property type="project" value="UniProtKB-UniRule"/>
</dbReference>
<organism evidence="9">
    <name type="scientific">Tepidanaerobacter syntrophicus</name>
    <dbReference type="NCBI Taxonomy" id="224999"/>
    <lineage>
        <taxon>Bacteria</taxon>
        <taxon>Bacillati</taxon>
        <taxon>Bacillota</taxon>
        <taxon>Clostridia</taxon>
        <taxon>Thermosediminibacterales</taxon>
        <taxon>Tepidanaerobacteraceae</taxon>
        <taxon>Tepidanaerobacter</taxon>
    </lineage>
</organism>
<dbReference type="Gene3D" id="2.40.50.140">
    <property type="entry name" value="Nucleic acid-binding proteins"/>
    <property type="match status" value="1"/>
</dbReference>
<gene>
    <name evidence="7" type="primary">aspS</name>
    <name evidence="9" type="ORF">TSYNT_9352</name>
</gene>
<dbReference type="Gene3D" id="3.30.1360.30">
    <property type="entry name" value="GAD-like domain"/>
    <property type="match status" value="1"/>
</dbReference>
<dbReference type="GO" id="GO:0006422">
    <property type="term" value="P:aspartyl-tRNA aminoacylation"/>
    <property type="evidence" value="ECO:0007669"/>
    <property type="project" value="UniProtKB-UniRule"/>
</dbReference>
<keyword evidence="7" id="KW-0963">Cytoplasm</keyword>
<dbReference type="InterPro" id="IPR047089">
    <property type="entry name" value="Asp-tRNA-ligase_1_N"/>
</dbReference>
<keyword evidence="3 7" id="KW-0547">Nucleotide-binding</keyword>
<evidence type="ECO:0000259" key="8">
    <source>
        <dbReference type="PROSITE" id="PS50862"/>
    </source>
</evidence>
<dbReference type="PROSITE" id="PS50862">
    <property type="entry name" value="AA_TRNA_LIGASE_II"/>
    <property type="match status" value="1"/>
</dbReference>
<dbReference type="InterPro" id="IPR004115">
    <property type="entry name" value="GAD-like_sf"/>
</dbReference>
<dbReference type="PANTHER" id="PTHR22594">
    <property type="entry name" value="ASPARTYL/LYSYL-TRNA SYNTHETASE"/>
    <property type="match status" value="1"/>
</dbReference>
<dbReference type="InterPro" id="IPR045864">
    <property type="entry name" value="aa-tRNA-synth_II/BPL/LPL"/>
</dbReference>
<protein>
    <recommendedName>
        <fullName evidence="7">Aspartate--tRNA ligase</fullName>
        <ecNumber evidence="7">6.1.1.12</ecNumber>
    </recommendedName>
    <alternativeName>
        <fullName evidence="7">Aspartyl-tRNA synthetase</fullName>
        <shortName evidence="7">AspRS</shortName>
    </alternativeName>
</protein>
<dbReference type="InterPro" id="IPR012340">
    <property type="entry name" value="NA-bd_OB-fold"/>
</dbReference>
<feature type="region of interest" description="Aspartate" evidence="7">
    <location>
        <begin position="202"/>
        <end position="205"/>
    </location>
</feature>
<evidence type="ECO:0000256" key="6">
    <source>
        <dbReference type="ARBA" id="ARBA00023146"/>
    </source>
</evidence>
<feature type="binding site" evidence="7">
    <location>
        <begin position="224"/>
        <end position="226"/>
    </location>
    <ligand>
        <name>ATP</name>
        <dbReference type="ChEBI" id="CHEBI:30616"/>
    </ligand>
</feature>
<keyword evidence="5 7" id="KW-0648">Protein biosynthesis</keyword>
<dbReference type="NCBIfam" id="TIGR00459">
    <property type="entry name" value="aspS_bact"/>
    <property type="match status" value="1"/>
</dbReference>
<dbReference type="CDD" id="cd00777">
    <property type="entry name" value="AspRS_core"/>
    <property type="match status" value="1"/>
</dbReference>
<dbReference type="Gene3D" id="3.30.930.10">
    <property type="entry name" value="Bira Bifunctional Protein, Domain 2"/>
    <property type="match status" value="1"/>
</dbReference>
<dbReference type="GO" id="GO:0140096">
    <property type="term" value="F:catalytic activity, acting on a protein"/>
    <property type="evidence" value="ECO:0007669"/>
    <property type="project" value="UniProtKB-ARBA"/>
</dbReference>
<evidence type="ECO:0000256" key="5">
    <source>
        <dbReference type="ARBA" id="ARBA00022917"/>
    </source>
</evidence>
<feature type="domain" description="Aminoacyl-transfer RNA synthetases class-II family profile" evidence="8">
    <location>
        <begin position="148"/>
        <end position="560"/>
    </location>
</feature>
<keyword evidence="6 7" id="KW-0030">Aminoacyl-tRNA synthetase</keyword>
<dbReference type="InterPro" id="IPR002312">
    <property type="entry name" value="Asp/Asn-tRNA-synth_IIb"/>
</dbReference>
<dbReference type="GO" id="GO:0016740">
    <property type="term" value="F:transferase activity"/>
    <property type="evidence" value="ECO:0007669"/>
    <property type="project" value="UniProtKB-ARBA"/>
</dbReference>
<dbReference type="GO" id="GO:0004815">
    <property type="term" value="F:aspartate-tRNA ligase activity"/>
    <property type="evidence" value="ECO:0007669"/>
    <property type="project" value="UniProtKB-UniRule"/>
</dbReference>
<dbReference type="OrthoDB" id="9802326at2"/>
<dbReference type="HAMAP" id="MF_00044">
    <property type="entry name" value="Asp_tRNA_synth_type1"/>
    <property type="match status" value="1"/>
</dbReference>
<evidence type="ECO:0000256" key="3">
    <source>
        <dbReference type="ARBA" id="ARBA00022741"/>
    </source>
</evidence>
<dbReference type="CDD" id="cd04317">
    <property type="entry name" value="EcAspRS_like_N"/>
    <property type="match status" value="1"/>
</dbReference>
<keyword evidence="2 7" id="KW-0436">Ligase</keyword>
<dbReference type="InterPro" id="IPR004364">
    <property type="entry name" value="Aa-tRNA-synt_II"/>
</dbReference>
<dbReference type="Pfam" id="PF01336">
    <property type="entry name" value="tRNA_anti-codon"/>
    <property type="match status" value="1"/>
</dbReference>
<sequence>MEKKIKRNFYCGDLREEHEGNDVCLSGWVQTRRDLGGLIFVDLRDRSGIVQVVFNPEYEEAFKKADEIRSEYVISVRGKVSKRPEENVNPKIPTGYIEIIGQEIEILSKAKTPPFLIEDDAKVDEIVRLKYRYLDLRRPKMKENIIFRSKLNKAIRDFLDENGFIEVETPILTKSTPEGARDYLVPSRLNPGKFYALPQSPQLFKQILMIGGMERYYQIARCFRDEDLRADRQPEFTQLDMEMSFVDVDDVISLNEKLIKYVVERVTDIKVNIPFPRITYNEAMEKYGSDKPDTRFGMEMVDVSDAVINSDFKVFKDAVENGGKVKGINIVNGSNLFSRRQIDELVEKAKEFGAKGLAWINIAEEGIKSPIAKFFSSEQIENLISKFNAKTGDLIVFVADKDPELVMTSLGSLRLYLAKTLNLIEKDKFNFLWVTEFPLLEYSEEEKRYVAKHHPFTSPMDEDIYLLESEPWKARAKAYDIVLNGTELGGGSIRIHNTDLQEKMFEVLGFSKERAWNNFGFLLKAFEYGTPPHGGIAYGLDRMAMLLLGLDSIRDCIAFPKTQNASCPLTDAPSEVDQKQLKELHIQLKI</sequence>
<dbReference type="InterPro" id="IPR004365">
    <property type="entry name" value="NA-bd_OB_tRNA"/>
</dbReference>
<dbReference type="InterPro" id="IPR029351">
    <property type="entry name" value="GAD_dom"/>
</dbReference>
<comment type="function">
    <text evidence="7">Catalyzes the attachment of L-aspartate to tRNA(Asp) in a two-step reaction: L-aspartate is first activated by ATP to form Asp-AMP and then transferred to the acceptor end of tRNA(Asp).</text>
</comment>
<dbReference type="InterPro" id="IPR047090">
    <property type="entry name" value="AspRS_core"/>
</dbReference>
<evidence type="ECO:0000313" key="10">
    <source>
        <dbReference type="Proteomes" id="UP000062160"/>
    </source>
</evidence>
<dbReference type="SUPFAM" id="SSF55261">
    <property type="entry name" value="GAD domain-like"/>
    <property type="match status" value="1"/>
</dbReference>
<evidence type="ECO:0000256" key="4">
    <source>
        <dbReference type="ARBA" id="ARBA00022840"/>
    </source>
</evidence>
<dbReference type="EMBL" id="DF977003">
    <property type="protein sequence ID" value="GAQ26095.1"/>
    <property type="molecule type" value="Genomic_DNA"/>
</dbReference>
<reference evidence="9" key="1">
    <citation type="journal article" date="2016" name="Genome Announc.">
        <title>Draft Genome Sequence of the Syntrophic Lactate-Degrading Bacterium Tepidanaerobacter syntrophicus JLT.</title>
        <authorList>
            <person name="Matsuura N."/>
            <person name="Ohashi A."/>
            <person name="Tourlousse D.M."/>
            <person name="Sekiguchi Y."/>
        </authorList>
    </citation>
    <scope>NUCLEOTIDE SEQUENCE [LARGE SCALE GENOMIC DNA]</scope>
    <source>
        <strain evidence="9">JL</strain>
    </source>
</reference>
<dbReference type="SUPFAM" id="SSF50249">
    <property type="entry name" value="Nucleic acid-binding proteins"/>
    <property type="match status" value="1"/>
</dbReference>
<comment type="subunit">
    <text evidence="7">Homodimer.</text>
</comment>
<proteinExistence type="inferred from homology"/>
<accession>A0A0U9HPN7</accession>
<dbReference type="GO" id="GO:0003676">
    <property type="term" value="F:nucleic acid binding"/>
    <property type="evidence" value="ECO:0007669"/>
    <property type="project" value="InterPro"/>
</dbReference>
<comment type="subcellular location">
    <subcellularLocation>
        <location evidence="7">Cytoplasm</location>
    </subcellularLocation>
</comment>
<evidence type="ECO:0000256" key="7">
    <source>
        <dbReference type="HAMAP-Rule" id="MF_00044"/>
    </source>
</evidence>
<feature type="binding site" evidence="7">
    <location>
        <position position="233"/>
    </location>
    <ligand>
        <name>ATP</name>
        <dbReference type="ChEBI" id="CHEBI:30616"/>
    </ligand>
</feature>
<dbReference type="InterPro" id="IPR006195">
    <property type="entry name" value="aa-tRNA-synth_II"/>
</dbReference>
<evidence type="ECO:0000256" key="1">
    <source>
        <dbReference type="ARBA" id="ARBA00006303"/>
    </source>
</evidence>
<evidence type="ECO:0000313" key="9">
    <source>
        <dbReference type="EMBL" id="GAQ26095.1"/>
    </source>
</evidence>
<dbReference type="PANTHER" id="PTHR22594:SF5">
    <property type="entry name" value="ASPARTATE--TRNA LIGASE, MITOCHONDRIAL"/>
    <property type="match status" value="1"/>
</dbReference>
<dbReference type="SUPFAM" id="SSF55681">
    <property type="entry name" value="Class II aaRS and biotin synthetases"/>
    <property type="match status" value="1"/>
</dbReference>
<keyword evidence="10" id="KW-1185">Reference proteome</keyword>
<dbReference type="Proteomes" id="UP000062160">
    <property type="component" value="Unassembled WGS sequence"/>
</dbReference>